<proteinExistence type="predicted"/>
<organism evidence="3 4">
    <name type="scientific">Fusarium oxysporum f. sp. cepae</name>
    <dbReference type="NCBI Taxonomy" id="396571"/>
    <lineage>
        <taxon>Eukaryota</taxon>
        <taxon>Fungi</taxon>
        <taxon>Dikarya</taxon>
        <taxon>Ascomycota</taxon>
        <taxon>Pezizomycotina</taxon>
        <taxon>Sordariomycetes</taxon>
        <taxon>Hypocreomycetidae</taxon>
        <taxon>Hypocreales</taxon>
        <taxon>Nectriaceae</taxon>
        <taxon>Fusarium</taxon>
        <taxon>Fusarium oxysporum species complex</taxon>
    </lineage>
</organism>
<keyword evidence="2" id="KW-0732">Signal</keyword>
<reference evidence="3 4" key="1">
    <citation type="journal article" date="2018" name="Sci. Rep.">
        <title>Characterisation of pathogen-specific regions and novel effector candidates in Fusarium oxysporum f. sp. cepae.</title>
        <authorList>
            <person name="Armitage A.D."/>
            <person name="Taylor A."/>
            <person name="Sobczyk M.K."/>
            <person name="Baxter L."/>
            <person name="Greenfield B.P."/>
            <person name="Bates H.J."/>
            <person name="Wilson F."/>
            <person name="Jackson A.C."/>
            <person name="Ott S."/>
            <person name="Harrison R.J."/>
            <person name="Clarkson J.P."/>
        </authorList>
    </citation>
    <scope>NUCLEOTIDE SEQUENCE [LARGE SCALE GENOMIC DNA]</scope>
    <source>
        <strain evidence="3 4">FoC_Fus2</strain>
    </source>
</reference>
<evidence type="ECO:0000256" key="2">
    <source>
        <dbReference type="SAM" id="SignalP"/>
    </source>
</evidence>
<dbReference type="AlphaFoldDB" id="A0A3L6N2Z8"/>
<sequence length="307" mass="34623">MHILIWLLTFPLLSLACNANYVEWTPRTGQTLYQDVLPAFPDISLERFKRLNPNVNPNLLYENLLSPYKLPYEPGMEIKPPAELSGNCPKTLLLHTELRSQTTTNIPSFIVITPIKAAGSQATGGSNSESRRERTETSDETTILSEPLSTPITPTKPATTQITGNSMSGMATKQTKSAGTAIVSKDPSSTFNTLTAKPAPTKDSGAKADCFTGSRIPDKARREYQQRFCNVFEKRPFTYLDWNNIWEEADFKFELKFIKESSFCKSFSFSYTKCKSYIDKIEETCQKQGGWLREECMYISFEPLAKK</sequence>
<dbReference type="EMBL" id="MRCU01000010">
    <property type="protein sequence ID" value="RKK10960.1"/>
    <property type="molecule type" value="Genomic_DNA"/>
</dbReference>
<feature type="region of interest" description="Disordered" evidence="1">
    <location>
        <begin position="119"/>
        <end position="171"/>
    </location>
</feature>
<feature type="compositionally biased region" description="Polar residues" evidence="1">
    <location>
        <begin position="143"/>
        <end position="171"/>
    </location>
</feature>
<protein>
    <recommendedName>
        <fullName evidence="5">LysM domain-containing protein</fullName>
    </recommendedName>
</protein>
<evidence type="ECO:0000256" key="1">
    <source>
        <dbReference type="SAM" id="MobiDB-lite"/>
    </source>
</evidence>
<feature type="chain" id="PRO_5017998570" description="LysM domain-containing protein" evidence="2">
    <location>
        <begin position="17"/>
        <end position="307"/>
    </location>
</feature>
<evidence type="ECO:0008006" key="5">
    <source>
        <dbReference type="Google" id="ProtNLM"/>
    </source>
</evidence>
<evidence type="ECO:0000313" key="3">
    <source>
        <dbReference type="EMBL" id="RKK10960.1"/>
    </source>
</evidence>
<comment type="caution">
    <text evidence="3">The sequence shown here is derived from an EMBL/GenBank/DDBJ whole genome shotgun (WGS) entry which is preliminary data.</text>
</comment>
<dbReference type="Proteomes" id="UP000270866">
    <property type="component" value="Unassembled WGS sequence"/>
</dbReference>
<accession>A0A3L6N2Z8</accession>
<evidence type="ECO:0000313" key="4">
    <source>
        <dbReference type="Proteomes" id="UP000270866"/>
    </source>
</evidence>
<gene>
    <name evidence="3" type="ORF">BFJ65_g14954</name>
</gene>
<name>A0A3L6N2Z8_FUSOX</name>
<feature type="signal peptide" evidence="2">
    <location>
        <begin position="1"/>
        <end position="16"/>
    </location>
</feature>